<sequence>MKNYKIIKGTDFQELQNELTRSKLVETSLRAEIARLKRDKEQLEIVRNDQYMKIDELNRDIEGYKEYLMPIEQMPLITAGYKPKGLGVDAVNYIANAKNSVEIISYLAKELA</sequence>
<evidence type="ECO:0000256" key="1">
    <source>
        <dbReference type="SAM" id="Coils"/>
    </source>
</evidence>
<organism evidence="2">
    <name type="scientific">Siphoviridae sp. ctPJ52</name>
    <dbReference type="NCBI Taxonomy" id="2825483"/>
    <lineage>
        <taxon>Viruses</taxon>
        <taxon>Duplodnaviria</taxon>
        <taxon>Heunggongvirae</taxon>
        <taxon>Uroviricota</taxon>
        <taxon>Caudoviricetes</taxon>
    </lineage>
</organism>
<dbReference type="EMBL" id="BK016131">
    <property type="protein sequence ID" value="DAF97309.1"/>
    <property type="molecule type" value="Genomic_DNA"/>
</dbReference>
<keyword evidence="1" id="KW-0175">Coiled coil</keyword>
<evidence type="ECO:0000313" key="2">
    <source>
        <dbReference type="EMBL" id="DAF97309.1"/>
    </source>
</evidence>
<name>A0A8S5US57_9CAUD</name>
<accession>A0A8S5US57</accession>
<proteinExistence type="predicted"/>
<protein>
    <submittedName>
        <fullName evidence="2">Uncharacterized protein</fullName>
    </submittedName>
</protein>
<feature type="coiled-coil region" evidence="1">
    <location>
        <begin position="26"/>
        <end position="60"/>
    </location>
</feature>
<reference evidence="2" key="1">
    <citation type="journal article" date="2021" name="Proc. Natl. Acad. Sci. U.S.A.">
        <title>A Catalog of Tens of Thousands of Viruses from Human Metagenomes Reveals Hidden Associations with Chronic Diseases.</title>
        <authorList>
            <person name="Tisza M.J."/>
            <person name="Buck C.B."/>
        </authorList>
    </citation>
    <scope>NUCLEOTIDE SEQUENCE</scope>
    <source>
        <strain evidence="2">CtPJ52</strain>
    </source>
</reference>